<evidence type="ECO:0000313" key="1">
    <source>
        <dbReference type="EMBL" id="MFD1325573.1"/>
    </source>
</evidence>
<comment type="caution">
    <text evidence="1">The sequence shown here is derived from an EMBL/GenBank/DDBJ whole genome shotgun (WGS) entry which is preliminary data.</text>
</comment>
<dbReference type="InterPro" id="IPR046211">
    <property type="entry name" value="DUF6244"/>
</dbReference>
<reference evidence="2" key="1">
    <citation type="journal article" date="2019" name="Int. J. Syst. Evol. Microbiol.">
        <title>The Global Catalogue of Microorganisms (GCM) 10K type strain sequencing project: providing services to taxonomists for standard genome sequencing and annotation.</title>
        <authorList>
            <consortium name="The Broad Institute Genomics Platform"/>
            <consortium name="The Broad Institute Genome Sequencing Center for Infectious Disease"/>
            <person name="Wu L."/>
            <person name="Ma J."/>
        </authorList>
    </citation>
    <scope>NUCLEOTIDE SEQUENCE [LARGE SCALE GENOMIC DNA]</scope>
    <source>
        <strain evidence="2">JCM 31037</strain>
    </source>
</reference>
<dbReference type="EMBL" id="JBHTMP010000085">
    <property type="protein sequence ID" value="MFD1325573.1"/>
    <property type="molecule type" value="Genomic_DNA"/>
</dbReference>
<name>A0ABW3YNU7_9ACTN</name>
<accession>A0ABW3YNU7</accession>
<gene>
    <name evidence="1" type="ORF">ACFQ4H_31280</name>
</gene>
<organism evidence="1 2">
    <name type="scientific">Micromonospora sonneratiae</name>
    <dbReference type="NCBI Taxonomy" id="1184706"/>
    <lineage>
        <taxon>Bacteria</taxon>
        <taxon>Bacillati</taxon>
        <taxon>Actinomycetota</taxon>
        <taxon>Actinomycetes</taxon>
        <taxon>Micromonosporales</taxon>
        <taxon>Micromonosporaceae</taxon>
        <taxon>Micromonospora</taxon>
    </lineage>
</organism>
<dbReference type="RefSeq" id="WP_377578157.1">
    <property type="nucleotide sequence ID" value="NZ_JBHTMP010000085.1"/>
</dbReference>
<dbReference type="Pfam" id="PF19757">
    <property type="entry name" value="DUF6244"/>
    <property type="match status" value="1"/>
</dbReference>
<keyword evidence="2" id="KW-1185">Reference proteome</keyword>
<dbReference type="Proteomes" id="UP001597260">
    <property type="component" value="Unassembled WGS sequence"/>
</dbReference>
<sequence>MSRAIAAVDSLDRGRTGISVALDRVNAAGALIEMTATSAAASGFFMVARAVQQVAEAVRGIHSLLEAARGSANEAYVAASEVSDEATPELVISALTRAMHHHEAAHRATMAAVGAVVDAAGLAQRVLQGADPGALIQTLGSINEVLLQLAQLTARQELTESISRAQKIAHH</sequence>
<proteinExistence type="predicted"/>
<evidence type="ECO:0000313" key="2">
    <source>
        <dbReference type="Proteomes" id="UP001597260"/>
    </source>
</evidence>
<protein>
    <submittedName>
        <fullName evidence="1">DUF6244 family protein</fullName>
    </submittedName>
</protein>